<dbReference type="GO" id="GO:0008422">
    <property type="term" value="F:beta-glucosidase activity"/>
    <property type="evidence" value="ECO:0007669"/>
    <property type="project" value="TreeGrafter"/>
</dbReference>
<evidence type="ECO:0000313" key="6">
    <source>
        <dbReference type="Proteomes" id="UP000291072"/>
    </source>
</evidence>
<evidence type="ECO:0000313" key="5">
    <source>
        <dbReference type="EMBL" id="TCG11312.1"/>
    </source>
</evidence>
<organism evidence="5 6">
    <name type="scientific">Mycoplasma todarodis</name>
    <dbReference type="NCBI Taxonomy" id="1937191"/>
    <lineage>
        <taxon>Bacteria</taxon>
        <taxon>Bacillati</taxon>
        <taxon>Mycoplasmatota</taxon>
        <taxon>Mollicutes</taxon>
        <taxon>Mycoplasmataceae</taxon>
        <taxon>Mycoplasma</taxon>
    </lineage>
</organism>
<dbReference type="FunFam" id="3.20.20.80:FF:000004">
    <property type="entry name" value="Beta-glucosidase 6-phospho-beta-glucosidase"/>
    <property type="match status" value="1"/>
</dbReference>
<accession>A0A4R0XP72</accession>
<dbReference type="AlphaFoldDB" id="A0A4R0XP72"/>
<keyword evidence="2" id="KW-0378">Hydrolase</keyword>
<sequence>MKKLEFPKGFLWGGATAAEQSEGKGKTRKGETVWDMFYEKDPERFHNSIGPSVTSDFANKYPEDIKMFSEIGANSVRLGFSWARLFPDNTETVNKEAVDFYHDVLKKCKENNIHIVMTLFHFDMPKWAMEMGGWESSEVVEMYGRYADFIFSEFKDEVNMYATMNEPIVPIHGGYLYGFHWPAVKDEKRAFQAGYGTILAHAKAVNIFNEKHRSKLKAKIGVVINVANAYAKDGENFSKEDEEATKMANTFINYAFLDPMIKGVFPKELVDFLKQNPELMPIINKEELEEISKVKVDYVGVNFYAPSRVQAPRKDYKPEFKYKQFYEPYKWDKAVMNVFRGWEIYPKAIYDTAQMIKENYDDLPFYISENGMGVQNEELYRNKETGMIDDDYRIAFLNEHLAWCHKAIQEGAPLFGYHMWAIIDCWSWLNAYKNRYGFIEVDLETQKRIPKKSAMWLKETAKNNAIDAEFKTVNEVVDLKKVKFEKSI</sequence>
<reference evidence="5 6" key="1">
    <citation type="submission" date="2018-02" db="EMBL/GenBank/DDBJ databases">
        <title>Mycoplasma marinum and Mycoplasma todarodis sp. nov., moderately halophilic and psychrotolerant mycoplasmas isolated from cephalopods.</title>
        <authorList>
            <person name="Viver T."/>
        </authorList>
    </citation>
    <scope>NUCLEOTIDE SEQUENCE [LARGE SCALE GENOMIC DNA]</scope>
    <source>
        <strain evidence="5 6">5H</strain>
    </source>
</reference>
<keyword evidence="3" id="KW-0326">Glycosidase</keyword>
<gene>
    <name evidence="5" type="ORF">C4B25_01865</name>
</gene>
<comment type="similarity">
    <text evidence="1 4">Belongs to the glycosyl hydrolase 1 family.</text>
</comment>
<name>A0A4R0XP72_9MOLU</name>
<dbReference type="PRINTS" id="PR00131">
    <property type="entry name" value="GLHYDRLASE1"/>
</dbReference>
<dbReference type="GO" id="GO:0005829">
    <property type="term" value="C:cytosol"/>
    <property type="evidence" value="ECO:0007669"/>
    <property type="project" value="TreeGrafter"/>
</dbReference>
<dbReference type="RefSeq" id="WP_131613364.1">
    <property type="nucleotide sequence ID" value="NZ_PSZP01000009.1"/>
</dbReference>
<dbReference type="Proteomes" id="UP000291072">
    <property type="component" value="Unassembled WGS sequence"/>
</dbReference>
<protein>
    <submittedName>
        <fullName evidence="5">6-phospho-beta-glucosidase</fullName>
    </submittedName>
</protein>
<dbReference type="InterPro" id="IPR001360">
    <property type="entry name" value="Glyco_hydro_1"/>
</dbReference>
<evidence type="ECO:0000256" key="4">
    <source>
        <dbReference type="RuleBase" id="RU003690"/>
    </source>
</evidence>
<dbReference type="SUPFAM" id="SSF51445">
    <property type="entry name" value="(Trans)glycosidases"/>
    <property type="match status" value="1"/>
</dbReference>
<proteinExistence type="inferred from homology"/>
<evidence type="ECO:0000256" key="3">
    <source>
        <dbReference type="ARBA" id="ARBA00023295"/>
    </source>
</evidence>
<dbReference type="PANTHER" id="PTHR10353">
    <property type="entry name" value="GLYCOSYL HYDROLASE"/>
    <property type="match status" value="1"/>
</dbReference>
<dbReference type="Pfam" id="PF00232">
    <property type="entry name" value="Glyco_hydro_1"/>
    <property type="match status" value="1"/>
</dbReference>
<dbReference type="InterPro" id="IPR017853">
    <property type="entry name" value="GH"/>
</dbReference>
<evidence type="ECO:0000256" key="2">
    <source>
        <dbReference type="ARBA" id="ARBA00022801"/>
    </source>
</evidence>
<evidence type="ECO:0000256" key="1">
    <source>
        <dbReference type="ARBA" id="ARBA00010838"/>
    </source>
</evidence>
<dbReference type="PANTHER" id="PTHR10353:SF139">
    <property type="entry name" value="6-PHOSPHO-BETA-GLUCOSIDASE GMUD"/>
    <property type="match status" value="1"/>
</dbReference>
<comment type="caution">
    <text evidence="5">The sequence shown here is derived from an EMBL/GenBank/DDBJ whole genome shotgun (WGS) entry which is preliminary data.</text>
</comment>
<dbReference type="GO" id="GO:0016052">
    <property type="term" value="P:carbohydrate catabolic process"/>
    <property type="evidence" value="ECO:0007669"/>
    <property type="project" value="TreeGrafter"/>
</dbReference>
<dbReference type="EMBL" id="PSZP01000009">
    <property type="protein sequence ID" value="TCG11312.1"/>
    <property type="molecule type" value="Genomic_DNA"/>
</dbReference>
<dbReference type="Gene3D" id="3.20.20.80">
    <property type="entry name" value="Glycosidases"/>
    <property type="match status" value="1"/>
</dbReference>
<keyword evidence="6" id="KW-1185">Reference proteome</keyword>
<dbReference type="OrthoDB" id="391810at2"/>